<name>G5IMX5_9FIRM</name>
<comment type="caution">
    <text evidence="1">The sequence shown here is derived from an EMBL/GenBank/DDBJ whole genome shotgun (WGS) entry which is preliminary data.</text>
</comment>
<dbReference type="HOGENOM" id="CLU_3382290_0_0_9"/>
<dbReference type="EMBL" id="ADLN01000124">
    <property type="protein sequence ID" value="EHI57158.1"/>
    <property type="molecule type" value="Genomic_DNA"/>
</dbReference>
<reference evidence="1 2" key="1">
    <citation type="submission" date="2011-08" db="EMBL/GenBank/DDBJ databases">
        <title>The Genome Sequence of Clostridium hathewayi WAL-18680.</title>
        <authorList>
            <consortium name="The Broad Institute Genome Sequencing Platform"/>
            <person name="Earl A."/>
            <person name="Ward D."/>
            <person name="Feldgarden M."/>
            <person name="Gevers D."/>
            <person name="Finegold S.M."/>
            <person name="Summanen P.H."/>
            <person name="Molitoris D.R."/>
            <person name="Song M."/>
            <person name="Daigneault M."/>
            <person name="Allen-Vercoe E."/>
            <person name="Young S.K."/>
            <person name="Zeng Q."/>
            <person name="Gargeya S."/>
            <person name="Fitzgerald M."/>
            <person name="Haas B."/>
            <person name="Abouelleil A."/>
            <person name="Alvarado L."/>
            <person name="Arachchi H.M."/>
            <person name="Berlin A."/>
            <person name="Brown A."/>
            <person name="Chapman S.B."/>
            <person name="Chen Z."/>
            <person name="Dunbar C."/>
            <person name="Freedman E."/>
            <person name="Gearin G."/>
            <person name="Gellesch M."/>
            <person name="Goldberg J."/>
            <person name="Griggs A."/>
            <person name="Gujja S."/>
            <person name="Heiman D."/>
            <person name="Howarth C."/>
            <person name="Larson L."/>
            <person name="Lui A."/>
            <person name="MacDonald P.J.P."/>
            <person name="Montmayeur A."/>
            <person name="Murphy C."/>
            <person name="Neiman D."/>
            <person name="Pearson M."/>
            <person name="Priest M."/>
            <person name="Roberts A."/>
            <person name="Saif S."/>
            <person name="Shea T."/>
            <person name="Shenoy N."/>
            <person name="Sisk P."/>
            <person name="Stolte C."/>
            <person name="Sykes S."/>
            <person name="Wortman J."/>
            <person name="Nusbaum C."/>
            <person name="Birren B."/>
        </authorList>
    </citation>
    <scope>NUCLEOTIDE SEQUENCE [LARGE SCALE GENOMIC DNA]</scope>
    <source>
        <strain evidence="1 2">WAL-18680</strain>
    </source>
</reference>
<gene>
    <name evidence="1" type="ORF">HMPREF9473_04853</name>
</gene>
<accession>G5IMX5</accession>
<evidence type="ECO:0000313" key="2">
    <source>
        <dbReference type="Proteomes" id="UP000005384"/>
    </source>
</evidence>
<dbReference type="Proteomes" id="UP000005384">
    <property type="component" value="Unassembled WGS sequence"/>
</dbReference>
<dbReference type="AlphaFoldDB" id="G5IMX5"/>
<sequence length="33" mass="4199">MENNLQKMFAYQEIMNKTGKYLSFRCFEMRIWF</sequence>
<protein>
    <submittedName>
        <fullName evidence="1">Uncharacterized protein</fullName>
    </submittedName>
</protein>
<organism evidence="1 2">
    <name type="scientific">Hungatella hathewayi WAL-18680</name>
    <dbReference type="NCBI Taxonomy" id="742737"/>
    <lineage>
        <taxon>Bacteria</taxon>
        <taxon>Bacillati</taxon>
        <taxon>Bacillota</taxon>
        <taxon>Clostridia</taxon>
        <taxon>Lachnospirales</taxon>
        <taxon>Lachnospiraceae</taxon>
        <taxon>Hungatella</taxon>
    </lineage>
</organism>
<evidence type="ECO:0000313" key="1">
    <source>
        <dbReference type="EMBL" id="EHI57158.1"/>
    </source>
</evidence>
<proteinExistence type="predicted"/>
<keyword evidence="2" id="KW-1185">Reference proteome</keyword>